<feature type="compositionally biased region" description="Low complexity" evidence="6">
    <location>
        <begin position="68"/>
        <end position="91"/>
    </location>
</feature>
<feature type="region of interest" description="Disordered" evidence="6">
    <location>
        <begin position="358"/>
        <end position="427"/>
    </location>
</feature>
<evidence type="ECO:0000259" key="7">
    <source>
        <dbReference type="PROSITE" id="PS51369"/>
    </source>
</evidence>
<dbReference type="AlphaFoldDB" id="A0A498I5U1"/>
<name>A0A498I5U1_MALDO</name>
<dbReference type="Proteomes" id="UP000290289">
    <property type="component" value="Chromosome 14"/>
</dbReference>
<comment type="caution">
    <text evidence="8">The sequence shown here is derived from an EMBL/GenBank/DDBJ whole genome shotgun (WGS) entry which is preliminary data.</text>
</comment>
<feature type="region of interest" description="Disordered" evidence="6">
    <location>
        <begin position="1"/>
        <end position="29"/>
    </location>
</feature>
<protein>
    <recommendedName>
        <fullName evidence="7">TCP domain-containing protein</fullName>
    </recommendedName>
</protein>
<dbReference type="PROSITE" id="PS51369">
    <property type="entry name" value="TCP"/>
    <property type="match status" value="1"/>
</dbReference>
<sequence>MEGGDDHQLHHHHHHYQQHQQHQQQHHHRPNFPFQLLEKKELDHQEAASCSNSTSPYPSLAITTVDPTTTNNTASTATATTTSALQASSPEPSKKPPPKRTSTKDRHTKVDGRGRRIRMPALCAARVFQLTRELGHKSDGETIEWLLQQAEPAVIAATGTGTIPANFTSLNISLRSSGSSMSVPSQLRSSYYSPNFSLQQNQRRSLFQGIGLSSSDSSSTLLNFQTNTMHASMLQAKQELRDTVSLDLSEAASAGEGSLGGRKRRPPEQDLNHMGGGGGGGGGGGYLLQSSTGVVPASHPHSQIPANFWMLANSNNQVMSGDPIWTFPASVNNSGLYRGTMPGGLHFMNFPAPVTVLPNQQQLSGSGGGGGGNDGDNMSDGQLNMLAGLNPYRHMSGTGVSDSQQASGSHSHHGGGDDRHDSTSHHS</sequence>
<dbReference type="GO" id="GO:0003700">
    <property type="term" value="F:DNA-binding transcription factor activity"/>
    <property type="evidence" value="ECO:0007669"/>
    <property type="project" value="InterPro"/>
</dbReference>
<gene>
    <name evidence="8" type="ORF">DVH24_023808</name>
</gene>
<feature type="compositionally biased region" description="Basic and acidic residues" evidence="6">
    <location>
        <begin position="102"/>
        <end position="113"/>
    </location>
</feature>
<dbReference type="Gramene" id="mRNA:MD14G0172000">
    <property type="protein sequence ID" value="CDS:MD14G0172000.1"/>
    <property type="gene ID" value="MD14G0172000"/>
</dbReference>
<feature type="region of interest" description="Disordered" evidence="6">
    <location>
        <begin position="43"/>
        <end position="113"/>
    </location>
</feature>
<evidence type="ECO:0000313" key="9">
    <source>
        <dbReference type="Proteomes" id="UP000290289"/>
    </source>
</evidence>
<evidence type="ECO:0000256" key="4">
    <source>
        <dbReference type="ARBA" id="ARBA00023163"/>
    </source>
</evidence>
<dbReference type="PANTHER" id="PTHR31072:SF218">
    <property type="entry name" value="TRANSCRIPTION FACTOR TCP11-RELATED"/>
    <property type="match status" value="1"/>
</dbReference>
<proteinExistence type="predicted"/>
<dbReference type="EMBL" id="RDQH01000340">
    <property type="protein sequence ID" value="RXH77534.1"/>
    <property type="molecule type" value="Genomic_DNA"/>
</dbReference>
<dbReference type="STRING" id="3750.A0A498I5U1"/>
<dbReference type="GO" id="GO:0005634">
    <property type="term" value="C:nucleus"/>
    <property type="evidence" value="ECO:0007669"/>
    <property type="project" value="UniProtKB-SubCell"/>
</dbReference>
<dbReference type="GO" id="GO:0043565">
    <property type="term" value="F:sequence-specific DNA binding"/>
    <property type="evidence" value="ECO:0007669"/>
    <property type="project" value="TreeGrafter"/>
</dbReference>
<evidence type="ECO:0000256" key="6">
    <source>
        <dbReference type="SAM" id="MobiDB-lite"/>
    </source>
</evidence>
<evidence type="ECO:0000256" key="3">
    <source>
        <dbReference type="ARBA" id="ARBA00023125"/>
    </source>
</evidence>
<keyword evidence="4" id="KW-0804">Transcription</keyword>
<dbReference type="InterPro" id="IPR005333">
    <property type="entry name" value="Transcription_factor_TCP"/>
</dbReference>
<feature type="compositionally biased region" description="Polar residues" evidence="6">
    <location>
        <begin position="48"/>
        <end position="67"/>
    </location>
</feature>
<feature type="region of interest" description="Disordered" evidence="6">
    <location>
        <begin position="252"/>
        <end position="299"/>
    </location>
</feature>
<feature type="domain" description="TCP" evidence="7">
    <location>
        <begin position="103"/>
        <end position="157"/>
    </location>
</feature>
<keyword evidence="3" id="KW-0238">DNA-binding</keyword>
<feature type="compositionally biased region" description="Gly residues" evidence="6">
    <location>
        <begin position="365"/>
        <end position="374"/>
    </location>
</feature>
<keyword evidence="2" id="KW-0805">Transcription regulation</keyword>
<organism evidence="8 9">
    <name type="scientific">Malus domestica</name>
    <name type="common">Apple</name>
    <name type="synonym">Pyrus malus</name>
    <dbReference type="NCBI Taxonomy" id="3750"/>
    <lineage>
        <taxon>Eukaryota</taxon>
        <taxon>Viridiplantae</taxon>
        <taxon>Streptophyta</taxon>
        <taxon>Embryophyta</taxon>
        <taxon>Tracheophyta</taxon>
        <taxon>Spermatophyta</taxon>
        <taxon>Magnoliopsida</taxon>
        <taxon>eudicotyledons</taxon>
        <taxon>Gunneridae</taxon>
        <taxon>Pentapetalae</taxon>
        <taxon>rosids</taxon>
        <taxon>fabids</taxon>
        <taxon>Rosales</taxon>
        <taxon>Rosaceae</taxon>
        <taxon>Amygdaloideae</taxon>
        <taxon>Maleae</taxon>
        <taxon>Malus</taxon>
    </lineage>
</organism>
<reference evidence="8 9" key="1">
    <citation type="submission" date="2018-10" db="EMBL/GenBank/DDBJ databases">
        <title>A high-quality apple genome assembly.</title>
        <authorList>
            <person name="Hu J."/>
        </authorList>
    </citation>
    <scope>NUCLEOTIDE SEQUENCE [LARGE SCALE GENOMIC DNA]</scope>
    <source>
        <strain evidence="9">cv. HFTH1</strain>
        <tissue evidence="8">Young leaf</tissue>
    </source>
</reference>
<dbReference type="SMR" id="A0A498I5U1"/>
<dbReference type="InterPro" id="IPR017887">
    <property type="entry name" value="TF_TCP_subgr"/>
</dbReference>
<dbReference type="PANTHER" id="PTHR31072">
    <property type="entry name" value="TRANSCRIPTION FACTOR TCP4-RELATED"/>
    <property type="match status" value="1"/>
</dbReference>
<evidence type="ECO:0000256" key="2">
    <source>
        <dbReference type="ARBA" id="ARBA00023015"/>
    </source>
</evidence>
<dbReference type="Pfam" id="PF03634">
    <property type="entry name" value="TCP"/>
    <property type="match status" value="1"/>
</dbReference>
<keyword evidence="5" id="KW-0539">Nucleus</keyword>
<feature type="compositionally biased region" description="Gly residues" evidence="6">
    <location>
        <begin position="274"/>
        <end position="286"/>
    </location>
</feature>
<keyword evidence="9" id="KW-1185">Reference proteome</keyword>
<evidence type="ECO:0000313" key="8">
    <source>
        <dbReference type="EMBL" id="RXH77534.1"/>
    </source>
</evidence>
<evidence type="ECO:0000256" key="1">
    <source>
        <dbReference type="ARBA" id="ARBA00004123"/>
    </source>
</evidence>
<feature type="compositionally biased region" description="Basic and acidic residues" evidence="6">
    <location>
        <begin position="414"/>
        <end position="427"/>
    </location>
</feature>
<evidence type="ECO:0000256" key="5">
    <source>
        <dbReference type="ARBA" id="ARBA00023242"/>
    </source>
</evidence>
<comment type="subcellular location">
    <subcellularLocation>
        <location evidence="1">Nucleus</location>
    </subcellularLocation>
</comment>
<accession>A0A498I5U1</accession>